<reference evidence="2 3" key="1">
    <citation type="submission" date="2024-02" db="EMBL/GenBank/DDBJ databases">
        <title>High-quality chromosome-scale genome assembly of Pensacola bahiagrass (Paspalum notatum Flugge var. saurae).</title>
        <authorList>
            <person name="Vega J.M."/>
            <person name="Podio M."/>
            <person name="Orjuela J."/>
            <person name="Siena L.A."/>
            <person name="Pessino S.C."/>
            <person name="Combes M.C."/>
            <person name="Mariac C."/>
            <person name="Albertini E."/>
            <person name="Pupilli F."/>
            <person name="Ortiz J.P.A."/>
            <person name="Leblanc O."/>
        </authorList>
    </citation>
    <scope>NUCLEOTIDE SEQUENCE [LARGE SCALE GENOMIC DNA]</scope>
    <source>
        <strain evidence="2">R1</strain>
        <tissue evidence="2">Leaf</tissue>
    </source>
</reference>
<evidence type="ECO:0000313" key="3">
    <source>
        <dbReference type="Proteomes" id="UP001341281"/>
    </source>
</evidence>
<sequence>MWPTPDVRRPLSAPWAKLRLPCACGPRASRHRTATRARGSKPRRRTSFAPNPAHSSPSFLVPPRISSPELEDLDEGLLPDLASPEPLSPLAHVCLSPPSALLCRRPSPSDHCRLQAPGMVRRAVLFLLD</sequence>
<dbReference type="AlphaFoldDB" id="A0AAQ3PM88"/>
<proteinExistence type="predicted"/>
<dbReference type="EMBL" id="CP144745">
    <property type="protein sequence ID" value="WVZ51999.1"/>
    <property type="molecule type" value="Genomic_DNA"/>
</dbReference>
<evidence type="ECO:0000256" key="1">
    <source>
        <dbReference type="SAM" id="MobiDB-lite"/>
    </source>
</evidence>
<protein>
    <submittedName>
        <fullName evidence="2">Uncharacterized protein</fullName>
    </submittedName>
</protein>
<evidence type="ECO:0000313" key="2">
    <source>
        <dbReference type="EMBL" id="WVZ51999.1"/>
    </source>
</evidence>
<feature type="region of interest" description="Disordered" evidence="1">
    <location>
        <begin position="26"/>
        <end position="67"/>
    </location>
</feature>
<organism evidence="2 3">
    <name type="scientific">Paspalum notatum var. saurae</name>
    <dbReference type="NCBI Taxonomy" id="547442"/>
    <lineage>
        <taxon>Eukaryota</taxon>
        <taxon>Viridiplantae</taxon>
        <taxon>Streptophyta</taxon>
        <taxon>Embryophyta</taxon>
        <taxon>Tracheophyta</taxon>
        <taxon>Spermatophyta</taxon>
        <taxon>Magnoliopsida</taxon>
        <taxon>Liliopsida</taxon>
        <taxon>Poales</taxon>
        <taxon>Poaceae</taxon>
        <taxon>PACMAD clade</taxon>
        <taxon>Panicoideae</taxon>
        <taxon>Andropogonodae</taxon>
        <taxon>Paspaleae</taxon>
        <taxon>Paspalinae</taxon>
        <taxon>Paspalum</taxon>
    </lineage>
</organism>
<gene>
    <name evidence="2" type="ORF">U9M48_003095</name>
</gene>
<keyword evidence="3" id="KW-1185">Reference proteome</keyword>
<feature type="compositionally biased region" description="Basic residues" evidence="1">
    <location>
        <begin position="28"/>
        <end position="46"/>
    </location>
</feature>
<name>A0AAQ3PM88_PASNO</name>
<dbReference type="Proteomes" id="UP001341281">
    <property type="component" value="Chromosome 01"/>
</dbReference>
<accession>A0AAQ3PM88</accession>